<gene>
    <name evidence="1" type="ORF">dsmv_3315</name>
</gene>
<dbReference type="EMBL" id="ATHJ01000117">
    <property type="protein sequence ID" value="EPR34296.1"/>
    <property type="molecule type" value="Genomic_DNA"/>
</dbReference>
<protein>
    <submittedName>
        <fullName evidence="1">Uncharacterized protein</fullName>
    </submittedName>
</protein>
<reference evidence="1 2" key="1">
    <citation type="journal article" date="2013" name="Genome Announc.">
        <title>Draft genome sequences for three mercury-methylating, sulfate-reducing bacteria.</title>
        <authorList>
            <person name="Brown S.D."/>
            <person name="Hurt R.A.Jr."/>
            <person name="Gilmour C.C."/>
            <person name="Elias D.A."/>
        </authorList>
    </citation>
    <scope>NUCLEOTIDE SEQUENCE [LARGE SCALE GENOMIC DNA]</scope>
    <source>
        <strain evidence="1 2">DSM 2059</strain>
    </source>
</reference>
<dbReference type="AlphaFoldDB" id="S7TCE6"/>
<comment type="caution">
    <text evidence="1">The sequence shown here is derived from an EMBL/GenBank/DDBJ whole genome shotgun (WGS) entry which is preliminary data.</text>
</comment>
<dbReference type="RefSeq" id="WP_020878448.1">
    <property type="nucleotide sequence ID" value="NZ_ATHJ01000117.1"/>
</dbReference>
<name>S7TCE6_DESML</name>
<evidence type="ECO:0000313" key="1">
    <source>
        <dbReference type="EMBL" id="EPR34296.1"/>
    </source>
</evidence>
<keyword evidence="2" id="KW-1185">Reference proteome</keyword>
<evidence type="ECO:0000313" key="2">
    <source>
        <dbReference type="Proteomes" id="UP000014977"/>
    </source>
</evidence>
<accession>S7TCE6</accession>
<dbReference type="Proteomes" id="UP000014977">
    <property type="component" value="Unassembled WGS sequence"/>
</dbReference>
<organism evidence="1 2">
    <name type="scientific">Desulfococcus multivorans DSM 2059</name>
    <dbReference type="NCBI Taxonomy" id="1121405"/>
    <lineage>
        <taxon>Bacteria</taxon>
        <taxon>Pseudomonadati</taxon>
        <taxon>Thermodesulfobacteriota</taxon>
        <taxon>Desulfobacteria</taxon>
        <taxon>Desulfobacterales</taxon>
        <taxon>Desulfococcaceae</taxon>
        <taxon>Desulfococcus</taxon>
    </lineage>
</organism>
<sequence>METNHRPEKIEGILSEADELLDQLNSGLIEDMDETLRTQIEIHADELKKQRLVLQESIEKGERADAGSFSEGIHKAIDDIVTAMKALTRYLT</sequence>
<dbReference type="OrthoDB" id="5421924at2"/>
<dbReference type="STRING" id="897.B2D07_01030"/>
<proteinExistence type="predicted"/>